<feature type="domain" description="Peptidase S1" evidence="1">
    <location>
        <begin position="16"/>
        <end position="195"/>
    </location>
</feature>
<evidence type="ECO:0000313" key="2">
    <source>
        <dbReference type="Proteomes" id="UP000036681"/>
    </source>
</evidence>
<dbReference type="InterPro" id="IPR043504">
    <property type="entry name" value="Peptidase_S1_PA_chymotrypsin"/>
</dbReference>
<protein>
    <submittedName>
        <fullName evidence="3">Peptidase S1 domain-containing protein</fullName>
    </submittedName>
</protein>
<evidence type="ECO:0000259" key="1">
    <source>
        <dbReference type="Pfam" id="PF00089"/>
    </source>
</evidence>
<evidence type="ECO:0000313" key="3">
    <source>
        <dbReference type="WBParaSite" id="ALUE_0000987901-mRNA-1"/>
    </source>
</evidence>
<dbReference type="InterPro" id="IPR001254">
    <property type="entry name" value="Trypsin_dom"/>
</dbReference>
<dbReference type="WBParaSite" id="ALUE_0000987901-mRNA-1">
    <property type="protein sequence ID" value="ALUE_0000987901-mRNA-1"/>
    <property type="gene ID" value="ALUE_0000987901"/>
</dbReference>
<dbReference type="Pfam" id="PF00089">
    <property type="entry name" value="Trypsin"/>
    <property type="match status" value="1"/>
</dbReference>
<dbReference type="SUPFAM" id="SSF50494">
    <property type="entry name" value="Trypsin-like serine proteases"/>
    <property type="match status" value="1"/>
</dbReference>
<dbReference type="Proteomes" id="UP000036681">
    <property type="component" value="Unplaced"/>
</dbReference>
<name>A0A0M3I0Z4_ASCLU</name>
<dbReference type="InterPro" id="IPR009003">
    <property type="entry name" value="Peptidase_S1_PA"/>
</dbReference>
<dbReference type="Gene3D" id="2.40.10.10">
    <property type="entry name" value="Trypsin-like serine proteases"/>
    <property type="match status" value="2"/>
</dbReference>
<organism evidence="2 3">
    <name type="scientific">Ascaris lumbricoides</name>
    <name type="common">Giant roundworm</name>
    <dbReference type="NCBI Taxonomy" id="6252"/>
    <lineage>
        <taxon>Eukaryota</taxon>
        <taxon>Metazoa</taxon>
        <taxon>Ecdysozoa</taxon>
        <taxon>Nematoda</taxon>
        <taxon>Chromadorea</taxon>
        <taxon>Rhabditida</taxon>
        <taxon>Spirurina</taxon>
        <taxon>Ascaridomorpha</taxon>
        <taxon>Ascaridoidea</taxon>
        <taxon>Ascarididae</taxon>
        <taxon>Ascaris</taxon>
    </lineage>
</organism>
<reference evidence="3" key="1">
    <citation type="submission" date="2017-02" db="UniProtKB">
        <authorList>
            <consortium name="WormBaseParasite"/>
        </authorList>
    </citation>
    <scope>IDENTIFICATION</scope>
</reference>
<dbReference type="GO" id="GO:0004252">
    <property type="term" value="F:serine-type endopeptidase activity"/>
    <property type="evidence" value="ECO:0007669"/>
    <property type="project" value="InterPro"/>
</dbReference>
<dbReference type="AlphaFoldDB" id="A0A0M3I0Z4"/>
<dbReference type="GO" id="GO:0006508">
    <property type="term" value="P:proteolysis"/>
    <property type="evidence" value="ECO:0007669"/>
    <property type="project" value="InterPro"/>
</dbReference>
<sequence length="264" mass="29289">MYCLEVFSRERNSKMVTSCSGSVISASLVLTSPQCLFNSSTNRRFDEVAVSVPPFRKARTVRAEIVNSTDSWALLKIPALSAKELCPPSPTPKRVVQLNVRLSLVRSSHIVIDVSAITKRRCWLTGFATTPNAADFLNQYDVRMIALDALKHSDDSTSDVLLYRADVIANKSACWDDAGAALICHLNEFGDVQVGIFHNLVTARSDTAKGGMELMPDWMHECGRALGMNFALIVNDQRLISAIEKHDLPAFADIYRKCHFESNH</sequence>
<proteinExistence type="predicted"/>
<accession>A0A0M3I0Z4</accession>
<keyword evidence="2" id="KW-1185">Reference proteome</keyword>